<dbReference type="OrthoDB" id="2506647at2759"/>
<feature type="signal peptide" evidence="2">
    <location>
        <begin position="1"/>
        <end position="24"/>
    </location>
</feature>
<dbReference type="PANTHER" id="PTHR11362">
    <property type="entry name" value="PHOSPHATIDYLETHANOLAMINE-BINDING PROTEIN"/>
    <property type="match status" value="1"/>
</dbReference>
<dbReference type="Proteomes" id="UP000494206">
    <property type="component" value="Unassembled WGS sequence"/>
</dbReference>
<sequence>MTSLITRTVLPTFFLASRTQFAFAASTATMFQRHFASMTDEAFVKNEIVKDVLFSDPPSKKCTVKFNSGVEVDLGNELTPTQVKDQPEVKWDAEDGALYTLIMTDPDAPSRKDPIYREWHHWLVVNIPGNDISKGDVLSEYIGSGPPPDTGLHRYIYLIYKQNGKIVDNEHGHLTNRSGDKRGGWKASEFVKKHNLGKPVFGNFYQAKYDDYVPILYKQLGA</sequence>
<reference evidence="3 4" key="1">
    <citation type="submission" date="2020-04" db="EMBL/GenBank/DDBJ databases">
        <authorList>
            <person name="Laetsch R D."/>
            <person name="Stevens L."/>
            <person name="Kumar S."/>
            <person name="Blaxter L. M."/>
        </authorList>
    </citation>
    <scope>NUCLEOTIDE SEQUENCE [LARGE SCALE GENOMIC DNA]</scope>
</reference>
<dbReference type="InterPro" id="IPR036610">
    <property type="entry name" value="PEBP-like_sf"/>
</dbReference>
<dbReference type="SUPFAM" id="SSF49777">
    <property type="entry name" value="PEBP-like"/>
    <property type="match status" value="1"/>
</dbReference>
<comment type="caution">
    <text evidence="3">The sequence shown here is derived from an EMBL/GenBank/DDBJ whole genome shotgun (WGS) entry which is preliminary data.</text>
</comment>
<proteinExistence type="inferred from homology"/>
<feature type="chain" id="PRO_5035906322" evidence="2">
    <location>
        <begin position="25"/>
        <end position="222"/>
    </location>
</feature>
<evidence type="ECO:0000256" key="1">
    <source>
        <dbReference type="ARBA" id="ARBA00007091"/>
    </source>
</evidence>
<dbReference type="CDD" id="cd00866">
    <property type="entry name" value="PEBP_euk"/>
    <property type="match status" value="1"/>
</dbReference>
<comment type="similarity">
    <text evidence="1">Belongs to the phosphatidylethanolamine-binding protein family.</text>
</comment>
<name>A0A8S1E0A8_9PELO</name>
<keyword evidence="4" id="KW-1185">Reference proteome</keyword>
<gene>
    <name evidence="3" type="ORF">CBOVIS_LOCUS573</name>
</gene>
<dbReference type="PANTHER" id="PTHR11362:SF82">
    <property type="entry name" value="PHOSPHATIDYLETHANOLAMINE-BINDING PROTEIN 4"/>
    <property type="match status" value="1"/>
</dbReference>
<accession>A0A8S1E0A8</accession>
<dbReference type="InterPro" id="IPR008914">
    <property type="entry name" value="PEBP"/>
</dbReference>
<evidence type="ECO:0000313" key="4">
    <source>
        <dbReference type="Proteomes" id="UP000494206"/>
    </source>
</evidence>
<dbReference type="Gene3D" id="3.90.280.10">
    <property type="entry name" value="PEBP-like"/>
    <property type="match status" value="1"/>
</dbReference>
<dbReference type="FunFam" id="3.90.280.10:FF:000006">
    <property type="entry name" value="protein D3"/>
    <property type="match status" value="1"/>
</dbReference>
<dbReference type="InterPro" id="IPR001858">
    <property type="entry name" value="Phosphatidylethanolamine-bd_CS"/>
</dbReference>
<protein>
    <submittedName>
        <fullName evidence="3">Uncharacterized protein</fullName>
    </submittedName>
</protein>
<evidence type="ECO:0000313" key="3">
    <source>
        <dbReference type="EMBL" id="CAB3397106.1"/>
    </source>
</evidence>
<organism evidence="3 4">
    <name type="scientific">Caenorhabditis bovis</name>
    <dbReference type="NCBI Taxonomy" id="2654633"/>
    <lineage>
        <taxon>Eukaryota</taxon>
        <taxon>Metazoa</taxon>
        <taxon>Ecdysozoa</taxon>
        <taxon>Nematoda</taxon>
        <taxon>Chromadorea</taxon>
        <taxon>Rhabditida</taxon>
        <taxon>Rhabditina</taxon>
        <taxon>Rhabditomorpha</taxon>
        <taxon>Rhabditoidea</taxon>
        <taxon>Rhabditidae</taxon>
        <taxon>Peloderinae</taxon>
        <taxon>Caenorhabditis</taxon>
    </lineage>
</organism>
<evidence type="ECO:0000256" key="2">
    <source>
        <dbReference type="SAM" id="SignalP"/>
    </source>
</evidence>
<dbReference type="InterPro" id="IPR035810">
    <property type="entry name" value="PEBP_euk"/>
</dbReference>
<dbReference type="AlphaFoldDB" id="A0A8S1E0A8"/>
<dbReference type="Pfam" id="PF01161">
    <property type="entry name" value="PBP"/>
    <property type="match status" value="1"/>
</dbReference>
<keyword evidence="2" id="KW-0732">Signal</keyword>
<dbReference type="PROSITE" id="PS01220">
    <property type="entry name" value="PBP"/>
    <property type="match status" value="1"/>
</dbReference>
<dbReference type="EMBL" id="CADEPM010000001">
    <property type="protein sequence ID" value="CAB3397106.1"/>
    <property type="molecule type" value="Genomic_DNA"/>
</dbReference>